<accession>A0A9N8KTP0</accession>
<keyword evidence="3" id="KW-1185">Reference proteome</keyword>
<name>A0A9N8KTP0_CHRIL</name>
<gene>
    <name evidence="2" type="ORF">CINC_LOCUS5697</name>
</gene>
<proteinExistence type="predicted"/>
<evidence type="ECO:0000256" key="1">
    <source>
        <dbReference type="SAM" id="SignalP"/>
    </source>
</evidence>
<evidence type="ECO:0000313" key="3">
    <source>
        <dbReference type="Proteomes" id="UP001154114"/>
    </source>
</evidence>
<dbReference type="Proteomes" id="UP001154114">
    <property type="component" value="Chromosome 2"/>
</dbReference>
<dbReference type="EMBL" id="LR824005">
    <property type="protein sequence ID" value="CAD0194847.1"/>
    <property type="molecule type" value="Genomic_DNA"/>
</dbReference>
<dbReference type="OrthoDB" id="7685922at2759"/>
<feature type="signal peptide" evidence="1">
    <location>
        <begin position="1"/>
        <end position="18"/>
    </location>
</feature>
<organism evidence="2 3">
    <name type="scientific">Chrysodeixis includens</name>
    <name type="common">Soybean looper</name>
    <name type="synonym">Pseudoplusia includens</name>
    <dbReference type="NCBI Taxonomy" id="689277"/>
    <lineage>
        <taxon>Eukaryota</taxon>
        <taxon>Metazoa</taxon>
        <taxon>Ecdysozoa</taxon>
        <taxon>Arthropoda</taxon>
        <taxon>Hexapoda</taxon>
        <taxon>Insecta</taxon>
        <taxon>Pterygota</taxon>
        <taxon>Neoptera</taxon>
        <taxon>Endopterygota</taxon>
        <taxon>Lepidoptera</taxon>
        <taxon>Glossata</taxon>
        <taxon>Ditrysia</taxon>
        <taxon>Noctuoidea</taxon>
        <taxon>Noctuidae</taxon>
        <taxon>Plusiinae</taxon>
        <taxon>Chrysodeixis</taxon>
    </lineage>
</organism>
<evidence type="ECO:0000313" key="2">
    <source>
        <dbReference type="EMBL" id="CAD0194847.1"/>
    </source>
</evidence>
<dbReference type="AlphaFoldDB" id="A0A9N8KTP0"/>
<sequence length="182" mass="20583">MLKQILIVVFVLICITDADFIVKGKVKKRNTIIKINTDSPPRCFNNNSVFRNNDTLKRIVFASKYIFTGKISSEQKRKRGKFKRVIFKVFVRRILKGDVGALSDILNFETRTLNSSNRAYLLAESNSWSRRCAGSSAGQGWAALLFSGEEFSSPLKLLIDPVPTNLESIRRVKALIKGNQIQ</sequence>
<keyword evidence="1" id="KW-0732">Signal</keyword>
<protein>
    <submittedName>
        <fullName evidence="2">Uncharacterized protein</fullName>
    </submittedName>
</protein>
<reference evidence="2" key="1">
    <citation type="submission" date="2021-12" db="EMBL/GenBank/DDBJ databases">
        <authorList>
            <person name="King R."/>
        </authorList>
    </citation>
    <scope>NUCLEOTIDE SEQUENCE</scope>
</reference>
<feature type="chain" id="PRO_5040379122" evidence="1">
    <location>
        <begin position="19"/>
        <end position="182"/>
    </location>
</feature>